<dbReference type="InterPro" id="IPR005849">
    <property type="entry name" value="GalP_Utransf_N"/>
</dbReference>
<evidence type="ECO:0000313" key="6">
    <source>
        <dbReference type="EMBL" id="MBB1152268.1"/>
    </source>
</evidence>
<feature type="active site" description="Tele-UMP-histidine intermediate" evidence="4">
    <location>
        <position position="137"/>
    </location>
</feature>
<dbReference type="Pfam" id="PF01087">
    <property type="entry name" value="GalP_UDP_transf"/>
    <property type="match status" value="1"/>
</dbReference>
<name>A0A7W3VS94_9PSEU</name>
<evidence type="ECO:0000259" key="5">
    <source>
        <dbReference type="Pfam" id="PF01087"/>
    </source>
</evidence>
<keyword evidence="2 6" id="KW-0548">Nucleotidyltransferase</keyword>
<dbReference type="PANTHER" id="PTHR42763:SF2">
    <property type="entry name" value="ADP-GLUCOSE PHOSPHORYLASE"/>
    <property type="match status" value="1"/>
</dbReference>
<dbReference type="Proteomes" id="UP000526734">
    <property type="component" value="Unassembled WGS sequence"/>
</dbReference>
<keyword evidence="1 6" id="KW-0808">Transferase</keyword>
<dbReference type="PIRSF" id="PIRSF000808">
    <property type="entry name" value="GalT"/>
    <property type="match status" value="1"/>
</dbReference>
<dbReference type="InterPro" id="IPR036265">
    <property type="entry name" value="HIT-like_sf"/>
</dbReference>
<protein>
    <submittedName>
        <fullName evidence="6">Galactose-1-phosphate uridylyltransferase</fullName>
    </submittedName>
</protein>
<dbReference type="InterPro" id="IPR053177">
    <property type="entry name" value="ADP-glucose_phosphorylase"/>
</dbReference>
<evidence type="ECO:0000256" key="4">
    <source>
        <dbReference type="PIRSR" id="PIRSR000808-1"/>
    </source>
</evidence>
<reference evidence="6 7" key="1">
    <citation type="submission" date="2020-08" db="EMBL/GenBank/DDBJ databases">
        <title>Amycolatopsis sp. nov. DR6-1 isolated from Dendrobium heterocarpum.</title>
        <authorList>
            <person name="Tedsree N."/>
            <person name="Kuncharoen N."/>
            <person name="Likhitwitayawuid K."/>
            <person name="Tanasupawat S."/>
        </authorList>
    </citation>
    <scope>NUCLEOTIDE SEQUENCE [LARGE SCALE GENOMIC DNA]</scope>
    <source>
        <strain evidence="6 7">DR6-1</strain>
    </source>
</reference>
<dbReference type="Gene3D" id="3.30.428.10">
    <property type="entry name" value="HIT-like"/>
    <property type="match status" value="3"/>
</dbReference>
<keyword evidence="7" id="KW-1185">Reference proteome</keyword>
<dbReference type="EMBL" id="JACGZW010000001">
    <property type="protein sequence ID" value="MBB1152268.1"/>
    <property type="molecule type" value="Genomic_DNA"/>
</dbReference>
<feature type="domain" description="Galactose-1-phosphate uridyl transferase N-terminal" evidence="5">
    <location>
        <begin position="77"/>
        <end position="140"/>
    </location>
</feature>
<dbReference type="PANTHER" id="PTHR42763">
    <property type="entry name" value="ADP-GLUCOSE PHOSPHORYLASE"/>
    <property type="match status" value="1"/>
</dbReference>
<dbReference type="AlphaFoldDB" id="A0A7W3VS94"/>
<sequence length="309" mass="33412">MTTRRWHGGQLRWNSASQAWSILAPGRKDRPHVSGREGCPFCPGPGEDTPPETWRLPDGDGWLVRAVPNRYALSDRHEIVIESPHHDWDLSTATVAEAAAVLSAWQHRHREFRSGAAQIAVFRNHGPAAGISLAHPHSQIAGLPVLSEPARRNLEIAREHHALTGRSLAEDMLTVELSTGSRIVCSDEEIVALSPFAGTASYEVWFMPRTSAADFAAAPRSTVEALARSLRAVLAALRAELSDPAYNLVVHTAPTGYEDAPFASWSVRLVPRLEIAAGLELATGIPVVTVAPETAAARLRARIAPSLVS</sequence>
<gene>
    <name evidence="6" type="ORF">H4281_03920</name>
</gene>
<dbReference type="GO" id="GO:0008108">
    <property type="term" value="F:UDP-glucose:hexose-1-phosphate uridylyltransferase activity"/>
    <property type="evidence" value="ECO:0007669"/>
    <property type="project" value="InterPro"/>
</dbReference>
<proteinExistence type="predicted"/>
<dbReference type="GO" id="GO:0006012">
    <property type="term" value="P:galactose metabolic process"/>
    <property type="evidence" value="ECO:0007669"/>
    <property type="project" value="InterPro"/>
</dbReference>
<keyword evidence="3" id="KW-0119">Carbohydrate metabolism</keyword>
<accession>A0A7W3VS94</accession>
<dbReference type="InterPro" id="IPR001937">
    <property type="entry name" value="GalP_UDPtransf1"/>
</dbReference>
<evidence type="ECO:0000256" key="2">
    <source>
        <dbReference type="ARBA" id="ARBA00022695"/>
    </source>
</evidence>
<dbReference type="GO" id="GO:0008270">
    <property type="term" value="F:zinc ion binding"/>
    <property type="evidence" value="ECO:0007669"/>
    <property type="project" value="InterPro"/>
</dbReference>
<dbReference type="SUPFAM" id="SSF54197">
    <property type="entry name" value="HIT-like"/>
    <property type="match status" value="2"/>
</dbReference>
<evidence type="ECO:0000256" key="1">
    <source>
        <dbReference type="ARBA" id="ARBA00022679"/>
    </source>
</evidence>
<dbReference type="RefSeq" id="WP_182889469.1">
    <property type="nucleotide sequence ID" value="NZ_JACGZW010000001.1"/>
</dbReference>
<comment type="caution">
    <text evidence="6">The sequence shown here is derived from an EMBL/GenBank/DDBJ whole genome shotgun (WGS) entry which is preliminary data.</text>
</comment>
<organism evidence="6 7">
    <name type="scientific">Amycolatopsis dendrobii</name>
    <dbReference type="NCBI Taxonomy" id="2760662"/>
    <lineage>
        <taxon>Bacteria</taxon>
        <taxon>Bacillati</taxon>
        <taxon>Actinomycetota</taxon>
        <taxon>Actinomycetes</taxon>
        <taxon>Pseudonocardiales</taxon>
        <taxon>Pseudonocardiaceae</taxon>
        <taxon>Amycolatopsis</taxon>
    </lineage>
</organism>
<evidence type="ECO:0000256" key="3">
    <source>
        <dbReference type="ARBA" id="ARBA00023277"/>
    </source>
</evidence>
<evidence type="ECO:0000313" key="7">
    <source>
        <dbReference type="Proteomes" id="UP000526734"/>
    </source>
</evidence>